<proteinExistence type="inferred from homology"/>
<keyword evidence="9" id="KW-1185">Reference proteome</keyword>
<dbReference type="SUPFAM" id="SSF54373">
    <property type="entry name" value="FAD-linked reductases, C-terminal domain"/>
    <property type="match status" value="1"/>
</dbReference>
<comment type="similarity">
    <text evidence="2">Belongs to the GMC oxidoreductase family.</text>
</comment>
<evidence type="ECO:0000259" key="6">
    <source>
        <dbReference type="Pfam" id="PF00732"/>
    </source>
</evidence>
<organism evidence="8 9">
    <name type="scientific">Neomesorhizobium albiziae</name>
    <dbReference type="NCBI Taxonomy" id="335020"/>
    <lineage>
        <taxon>Bacteria</taxon>
        <taxon>Pseudomonadati</taxon>
        <taxon>Pseudomonadota</taxon>
        <taxon>Alphaproteobacteria</taxon>
        <taxon>Hyphomicrobiales</taxon>
        <taxon>Phyllobacteriaceae</taxon>
        <taxon>Neomesorhizobium</taxon>
    </lineage>
</organism>
<dbReference type="Gene3D" id="3.30.410.40">
    <property type="match status" value="1"/>
</dbReference>
<dbReference type="Pfam" id="PF00732">
    <property type="entry name" value="GMC_oxred_N"/>
    <property type="match status" value="1"/>
</dbReference>
<dbReference type="Gene3D" id="3.50.50.60">
    <property type="entry name" value="FAD/NAD(P)-binding domain"/>
    <property type="match status" value="1"/>
</dbReference>
<dbReference type="Proteomes" id="UP000323300">
    <property type="component" value="Unassembled WGS sequence"/>
</dbReference>
<dbReference type="PIRSF" id="PIRSF000137">
    <property type="entry name" value="Alcohol_oxidase"/>
    <property type="match status" value="1"/>
</dbReference>
<dbReference type="InterPro" id="IPR012132">
    <property type="entry name" value="GMC_OxRdtase"/>
</dbReference>
<feature type="binding site" evidence="5">
    <location>
        <begin position="132"/>
        <end position="135"/>
    </location>
    <ligand>
        <name>FAD</name>
        <dbReference type="ChEBI" id="CHEBI:57692"/>
    </ligand>
</feature>
<evidence type="ECO:0000313" key="9">
    <source>
        <dbReference type="Proteomes" id="UP000323300"/>
    </source>
</evidence>
<feature type="binding site" evidence="5">
    <location>
        <position position="262"/>
    </location>
    <ligand>
        <name>FAD</name>
        <dbReference type="ChEBI" id="CHEBI:57692"/>
    </ligand>
</feature>
<dbReference type="AlphaFoldDB" id="A0A1I4ETH2"/>
<dbReference type="OrthoDB" id="9785276at2"/>
<dbReference type="SUPFAM" id="SSF51905">
    <property type="entry name" value="FAD/NAD(P)-binding domain"/>
    <property type="match status" value="1"/>
</dbReference>
<sequence>MTGQRDNTLVDKGRRNFVIASGAVGAVVGLEPKFALGKTLAGVNGYDVVIVGGGSAGAALAYRLSGDPARRVLLIEAGKAYQPEEYPDPVRLQTIIGGDPAHDWGFTSEPGWAGKAIPVPRGKVLGGSSAINGAVAMRAHAGDFRRWAEAGLPNWSHDEVVPFYKLMERTSHGSDALHGRSGPWPIHQLQWDEISDMQRAFIGSAEAAGYKRVTDFNGDDPFGVGPYPMNTRIGNRLNTGMTYLGRGVRARPNLTIRSETLVDRLEIQDNRAPAVVLAGGERIEAGEVVLAAGTYGSAALLMRSGIGPAKDLSALDIPVVADLPVGTRLQDHPFFFTTWAAHPERLGLPIPPVGALLWGKSSLARPDDLDTHVTAVHYGDPKSSPTGGIFMLAVANTRPQARGSVRLRDRNPASAPAIALNLLGEAEDRQRLMDGIEIVRRIVSDGPLKEIVADEMVPGPSIRDRAALESALPMALDTYHHPTSTAPMGADGDPHAVVDWQGRVKGVGGLRVADASIFPDVPSVATNPTVIMAAERIAAWMMA</sequence>
<reference evidence="8 9" key="1">
    <citation type="submission" date="2016-10" db="EMBL/GenBank/DDBJ databases">
        <authorList>
            <person name="Varghese N."/>
            <person name="Submissions S."/>
        </authorList>
    </citation>
    <scope>NUCLEOTIDE SEQUENCE [LARGE SCALE GENOMIC DNA]</scope>
    <source>
        <strain evidence="8 9">DSM 21822</strain>
    </source>
</reference>
<dbReference type="PANTHER" id="PTHR11552">
    <property type="entry name" value="GLUCOSE-METHANOL-CHOLINE GMC OXIDOREDUCTASE"/>
    <property type="match status" value="1"/>
</dbReference>
<evidence type="ECO:0000259" key="7">
    <source>
        <dbReference type="Pfam" id="PF05199"/>
    </source>
</evidence>
<dbReference type="GO" id="GO:0008812">
    <property type="term" value="F:choline dehydrogenase activity"/>
    <property type="evidence" value="ECO:0007669"/>
    <property type="project" value="TreeGrafter"/>
</dbReference>
<evidence type="ECO:0000313" key="8">
    <source>
        <dbReference type="EMBL" id="SFL09025.1"/>
    </source>
</evidence>
<dbReference type="GO" id="GO:0050660">
    <property type="term" value="F:flavin adenine dinucleotide binding"/>
    <property type="evidence" value="ECO:0007669"/>
    <property type="project" value="InterPro"/>
</dbReference>
<protein>
    <submittedName>
        <fullName evidence="8">Choline dehydrogenase</fullName>
    </submittedName>
</protein>
<comment type="cofactor">
    <cofactor evidence="1 5">
        <name>FAD</name>
        <dbReference type="ChEBI" id="CHEBI:57692"/>
    </cofactor>
</comment>
<keyword evidence="3" id="KW-0285">Flavoprotein</keyword>
<gene>
    <name evidence="8" type="ORF">SAMN04488498_13037</name>
</gene>
<evidence type="ECO:0000256" key="2">
    <source>
        <dbReference type="ARBA" id="ARBA00010790"/>
    </source>
</evidence>
<evidence type="ECO:0000256" key="4">
    <source>
        <dbReference type="ARBA" id="ARBA00022827"/>
    </source>
</evidence>
<feature type="binding site" evidence="5">
    <location>
        <position position="479"/>
    </location>
    <ligand>
        <name>substrate</name>
    </ligand>
</feature>
<evidence type="ECO:0000256" key="1">
    <source>
        <dbReference type="ARBA" id="ARBA00001974"/>
    </source>
</evidence>
<dbReference type="RefSeq" id="WP_149763597.1">
    <property type="nucleotide sequence ID" value="NZ_BSPE01000044.1"/>
</dbReference>
<feature type="domain" description="Glucose-methanol-choline oxidoreductase C-terminal" evidence="7">
    <location>
        <begin position="399"/>
        <end position="534"/>
    </location>
</feature>
<evidence type="ECO:0000256" key="5">
    <source>
        <dbReference type="PIRSR" id="PIRSR000137-2"/>
    </source>
</evidence>
<evidence type="ECO:0000256" key="3">
    <source>
        <dbReference type="ARBA" id="ARBA00022630"/>
    </source>
</evidence>
<name>A0A1I4ETH2_9HYPH</name>
<dbReference type="EMBL" id="FOSL01000030">
    <property type="protein sequence ID" value="SFL09025.1"/>
    <property type="molecule type" value="Genomic_DNA"/>
</dbReference>
<dbReference type="Pfam" id="PF05199">
    <property type="entry name" value="GMC_oxred_C"/>
    <property type="match status" value="1"/>
</dbReference>
<dbReference type="InterPro" id="IPR036188">
    <property type="entry name" value="FAD/NAD-bd_sf"/>
</dbReference>
<dbReference type="PANTHER" id="PTHR11552:SF147">
    <property type="entry name" value="CHOLINE DEHYDROGENASE, MITOCHONDRIAL"/>
    <property type="match status" value="1"/>
</dbReference>
<feature type="domain" description="Glucose-methanol-choline oxidoreductase N-terminal" evidence="6">
    <location>
        <begin position="46"/>
        <end position="333"/>
    </location>
</feature>
<dbReference type="GO" id="GO:0016020">
    <property type="term" value="C:membrane"/>
    <property type="evidence" value="ECO:0007669"/>
    <property type="project" value="TreeGrafter"/>
</dbReference>
<accession>A0A1I4ETH2</accession>
<keyword evidence="4 5" id="KW-0274">FAD</keyword>
<feature type="binding site" evidence="5">
    <location>
        <position position="124"/>
    </location>
    <ligand>
        <name>FAD</name>
        <dbReference type="ChEBI" id="CHEBI:57692"/>
    </ligand>
</feature>
<dbReference type="InterPro" id="IPR007867">
    <property type="entry name" value="GMC_OxRtase_C"/>
</dbReference>
<dbReference type="GO" id="GO:0019285">
    <property type="term" value="P:glycine betaine biosynthetic process from choline"/>
    <property type="evidence" value="ECO:0007669"/>
    <property type="project" value="TreeGrafter"/>
</dbReference>
<dbReference type="InterPro" id="IPR000172">
    <property type="entry name" value="GMC_OxRdtase_N"/>
</dbReference>